<dbReference type="PATRIC" id="fig|717774.3.peg.707"/>
<dbReference type="PANTHER" id="PTHR41774:SF1">
    <property type="entry name" value="NGG1P INTERACTING FACTOR NIF3"/>
    <property type="match status" value="1"/>
</dbReference>
<accession>F2K1X0</accession>
<dbReference type="PANTHER" id="PTHR41774">
    <property type="match status" value="1"/>
</dbReference>
<reference evidence="1 2" key="1">
    <citation type="journal article" date="2012" name="Stand. Genomic Sci.">
        <title>Complete genome sequence of the melanogenic marine bacterium Marinomonas mediterranea type strain (MMB-1(T)).</title>
        <authorList>
            <person name="Lucas-Elio P."/>
            <person name="Goodwin L."/>
            <person name="Woyke T."/>
            <person name="Pitluck S."/>
            <person name="Nolan M."/>
            <person name="Kyrpides N.C."/>
            <person name="Detter J.C."/>
            <person name="Copeland A."/>
            <person name="Teshima H."/>
            <person name="Bruce D."/>
            <person name="Detter C."/>
            <person name="Tapia R."/>
            <person name="Han S."/>
            <person name="Land M.L."/>
            <person name="Ivanova N."/>
            <person name="Mikhailova N."/>
            <person name="Johnston A.W."/>
            <person name="Sanchez-Amat A."/>
        </authorList>
    </citation>
    <scope>NUCLEOTIDE SEQUENCE [LARGE SCALE GENOMIC DNA]</scope>
    <source>
        <strain evidence="2">ATCC 700492 / JCM 21426 / NBRC 103028 / MMB-1</strain>
    </source>
</reference>
<dbReference type="FunFam" id="3.30.70.120:FF:000006">
    <property type="entry name" value="GTP cyclohydrolase 1 type 2 homolog"/>
    <property type="match status" value="1"/>
</dbReference>
<protein>
    <recommendedName>
        <fullName evidence="3">NGG1p interacting factor NIF3</fullName>
    </recommendedName>
</protein>
<keyword evidence="2" id="KW-1185">Reference proteome</keyword>
<dbReference type="OrthoDB" id="9795763at2"/>
<dbReference type="EMBL" id="CP002583">
    <property type="protein sequence ID" value="ADZ89964.1"/>
    <property type="molecule type" value="Genomic_DNA"/>
</dbReference>
<dbReference type="InterPro" id="IPR015867">
    <property type="entry name" value="N-reg_PII/ATP_PRibTrfase_C"/>
</dbReference>
<dbReference type="HOGENOM" id="CLU_120084_3_0_6"/>
<evidence type="ECO:0000313" key="1">
    <source>
        <dbReference type="EMBL" id="ADZ89964.1"/>
    </source>
</evidence>
<dbReference type="RefSeq" id="WP_013659869.1">
    <property type="nucleotide sequence ID" value="NC_015276.1"/>
</dbReference>
<dbReference type="KEGG" id="mme:Marme_0681"/>
<proteinExistence type="predicted"/>
<gene>
    <name evidence="1" type="ordered locus">Marme_0681</name>
</gene>
<dbReference type="Proteomes" id="UP000001062">
    <property type="component" value="Chromosome"/>
</dbReference>
<evidence type="ECO:0000313" key="2">
    <source>
        <dbReference type="Proteomes" id="UP000001062"/>
    </source>
</evidence>
<sequence>MYSLVFYVPETHLEVVKDAVFAVGGGQIGDYEKCCWQTLGQGQFKPTANATPFIGEAGGDVESVDEYRVEMVLKSELKVQVVTALKSAHPYEEVAYHLISIET</sequence>
<dbReference type="eggNOG" id="COG3323">
    <property type="taxonomic scope" value="Bacteria"/>
</dbReference>
<evidence type="ECO:0008006" key="3">
    <source>
        <dbReference type="Google" id="ProtNLM"/>
    </source>
</evidence>
<dbReference type="InterPro" id="IPR036069">
    <property type="entry name" value="DUF34/NIF3_sf"/>
</dbReference>
<dbReference type="SUPFAM" id="SSF102705">
    <property type="entry name" value="NIF3 (NGG1p interacting factor 3)-like"/>
    <property type="match status" value="1"/>
</dbReference>
<name>F2K1X0_MARM1</name>
<dbReference type="STRING" id="717774.Marme_0681"/>
<dbReference type="Gene3D" id="3.30.70.120">
    <property type="match status" value="1"/>
</dbReference>
<organism evidence="1 2">
    <name type="scientific">Marinomonas mediterranea (strain ATCC 700492 / JCM 21426 / NBRC 103028 / MMB-1)</name>
    <dbReference type="NCBI Taxonomy" id="717774"/>
    <lineage>
        <taxon>Bacteria</taxon>
        <taxon>Pseudomonadati</taxon>
        <taxon>Pseudomonadota</taxon>
        <taxon>Gammaproteobacteria</taxon>
        <taxon>Oceanospirillales</taxon>
        <taxon>Oceanospirillaceae</taxon>
        <taxon>Marinomonas</taxon>
    </lineage>
</organism>
<dbReference type="AlphaFoldDB" id="F2K1X0"/>